<dbReference type="GO" id="GO:0031419">
    <property type="term" value="F:cobalamin binding"/>
    <property type="evidence" value="ECO:0007669"/>
    <property type="project" value="InterPro"/>
</dbReference>
<dbReference type="PANTHER" id="PTHR43409">
    <property type="entry name" value="ANAEROBIC MAGNESIUM-PROTOPORPHYRIN IX MONOMETHYL ESTER CYCLASE-RELATED"/>
    <property type="match status" value="1"/>
</dbReference>
<evidence type="ECO:0000259" key="9">
    <source>
        <dbReference type="PROSITE" id="PS51918"/>
    </source>
</evidence>
<reference evidence="10 11" key="1">
    <citation type="journal article" date="2018" name="Int. J. Syst. Evol. Microbiol.">
        <title>Methylomusa anaerophila gen. nov., sp. nov., an anaerobic methanol-utilizing bacterium isolated from a microbial fuel cell.</title>
        <authorList>
            <person name="Amano N."/>
            <person name="Yamamuro A."/>
            <person name="Miyahara M."/>
            <person name="Kouzuma A."/>
            <person name="Abe T."/>
            <person name="Watanabe K."/>
        </authorList>
    </citation>
    <scope>NUCLEOTIDE SEQUENCE [LARGE SCALE GENOMIC DNA]</scope>
    <source>
        <strain evidence="10 11">MMFC1</strain>
    </source>
</reference>
<name>A0A348ALA0_9FIRM</name>
<dbReference type="EMBL" id="AP018449">
    <property type="protein sequence ID" value="BBB91848.1"/>
    <property type="molecule type" value="Genomic_DNA"/>
</dbReference>
<evidence type="ECO:0000256" key="2">
    <source>
        <dbReference type="ARBA" id="ARBA00022603"/>
    </source>
</evidence>
<evidence type="ECO:0000256" key="4">
    <source>
        <dbReference type="ARBA" id="ARBA00022691"/>
    </source>
</evidence>
<evidence type="ECO:0000256" key="6">
    <source>
        <dbReference type="ARBA" id="ARBA00023004"/>
    </source>
</evidence>
<dbReference type="CDD" id="cd01335">
    <property type="entry name" value="Radical_SAM"/>
    <property type="match status" value="1"/>
</dbReference>
<dbReference type="PROSITE" id="PS51918">
    <property type="entry name" value="RADICAL_SAM"/>
    <property type="match status" value="1"/>
</dbReference>
<dbReference type="SUPFAM" id="SSF102114">
    <property type="entry name" value="Radical SAM enzymes"/>
    <property type="match status" value="1"/>
</dbReference>
<dbReference type="PROSITE" id="PS51332">
    <property type="entry name" value="B12_BINDING"/>
    <property type="match status" value="1"/>
</dbReference>
<feature type="domain" description="B12-binding" evidence="8">
    <location>
        <begin position="1"/>
        <end position="129"/>
    </location>
</feature>
<dbReference type="OrthoDB" id="9801424at2"/>
<dbReference type="SFLD" id="SFLDS00029">
    <property type="entry name" value="Radical_SAM"/>
    <property type="match status" value="1"/>
</dbReference>
<dbReference type="Pfam" id="PF04055">
    <property type="entry name" value="Radical_SAM"/>
    <property type="match status" value="1"/>
</dbReference>
<dbReference type="SFLD" id="SFLDG01123">
    <property type="entry name" value="methyltransferase_(Class_B)"/>
    <property type="match status" value="1"/>
</dbReference>
<comment type="cofactor">
    <cofactor evidence="1">
        <name>[4Fe-4S] cluster</name>
        <dbReference type="ChEBI" id="CHEBI:49883"/>
    </cofactor>
</comment>
<dbReference type="SMART" id="SM00729">
    <property type="entry name" value="Elp3"/>
    <property type="match status" value="1"/>
</dbReference>
<dbReference type="InterPro" id="IPR006158">
    <property type="entry name" value="Cobalamin-bd"/>
</dbReference>
<dbReference type="KEGG" id="mana:MAMMFC1_02533"/>
<dbReference type="InterPro" id="IPR034466">
    <property type="entry name" value="Methyltransferase_Class_B"/>
</dbReference>
<keyword evidence="7" id="KW-0411">Iron-sulfur</keyword>
<accession>A0A348ALA0</accession>
<keyword evidence="5" id="KW-0479">Metal-binding</keyword>
<dbReference type="InterPro" id="IPR058240">
    <property type="entry name" value="rSAM_sf"/>
</dbReference>
<dbReference type="GO" id="GO:0005829">
    <property type="term" value="C:cytosol"/>
    <property type="evidence" value="ECO:0007669"/>
    <property type="project" value="TreeGrafter"/>
</dbReference>
<dbReference type="RefSeq" id="WP_126308819.1">
    <property type="nucleotide sequence ID" value="NZ_AP018449.1"/>
</dbReference>
<evidence type="ECO:0000256" key="3">
    <source>
        <dbReference type="ARBA" id="ARBA00022679"/>
    </source>
</evidence>
<dbReference type="InterPro" id="IPR007197">
    <property type="entry name" value="rSAM"/>
</dbReference>
<dbReference type="GO" id="GO:0051539">
    <property type="term" value="F:4 iron, 4 sulfur cluster binding"/>
    <property type="evidence" value="ECO:0007669"/>
    <property type="project" value="UniProtKB-KW"/>
</dbReference>
<evidence type="ECO:0000259" key="8">
    <source>
        <dbReference type="PROSITE" id="PS51332"/>
    </source>
</evidence>
<sequence>MKKYKLVLWNLIPFGMEKSDRKYPPLNLGIIASLTPPHWEVVIRDEYFEEFKTEPCDIVGFTAMTSHALGAYEAAGEFKKMGIVTVMGGVHATICTEEALAHVDAVIKGEAEELWGEFIGDFENNQLKRLYFCAKPVNLNKVPKQAFHLYNSNYQWGIVQTTRGCAGNCEFCVVTSIFGATYRKRPIEAVVGEIQDMPQNRLFIADDNLIGFSNEDHNRFKDLCRLLINKNVNKIWITQVPLQFSDDEKMMDLAYKAGCRGVFIGIESGSVEVLAGKMKKHMNVKYVKEGNFVEKINKHGIQVFGSLILGNDEDGKDCFRLTYSAIKRLKLAMVHVSPLVPFPGTPLFKRLIAENRLLYTDFPNDWRYYRKAEIILFKPAKMNVQELNEGTLWLYEKLFSLSSIISRAISSYFTSGNLKTAMIAYKVNLEYRKTYKECSRLIKEQLKNSNFDSQLDKISG</sequence>
<evidence type="ECO:0000256" key="1">
    <source>
        <dbReference type="ARBA" id="ARBA00001966"/>
    </source>
</evidence>
<evidence type="ECO:0000256" key="7">
    <source>
        <dbReference type="ARBA" id="ARBA00023014"/>
    </source>
</evidence>
<dbReference type="Pfam" id="PF02310">
    <property type="entry name" value="B12-binding"/>
    <property type="match status" value="1"/>
</dbReference>
<evidence type="ECO:0000313" key="10">
    <source>
        <dbReference type="EMBL" id="BBB91848.1"/>
    </source>
</evidence>
<keyword evidence="11" id="KW-1185">Reference proteome</keyword>
<evidence type="ECO:0000256" key="5">
    <source>
        <dbReference type="ARBA" id="ARBA00022723"/>
    </source>
</evidence>
<dbReference type="InterPro" id="IPR006638">
    <property type="entry name" value="Elp3/MiaA/NifB-like_rSAM"/>
</dbReference>
<dbReference type="GO" id="GO:0016740">
    <property type="term" value="F:transferase activity"/>
    <property type="evidence" value="ECO:0007669"/>
    <property type="project" value="UniProtKB-KW"/>
</dbReference>
<keyword evidence="2" id="KW-0489">Methyltransferase</keyword>
<protein>
    <submittedName>
        <fullName evidence="10">(Dimethylallyl)adenosine tRNA methylthiotransferase MiaB</fullName>
    </submittedName>
</protein>
<evidence type="ECO:0000313" key="11">
    <source>
        <dbReference type="Proteomes" id="UP000276437"/>
    </source>
</evidence>
<dbReference type="InterPro" id="IPR051198">
    <property type="entry name" value="BchE-like"/>
</dbReference>
<keyword evidence="4" id="KW-0949">S-adenosyl-L-methionine</keyword>
<dbReference type="PANTHER" id="PTHR43409:SF7">
    <property type="entry name" value="BLL1977 PROTEIN"/>
    <property type="match status" value="1"/>
</dbReference>
<gene>
    <name evidence="10" type="primary">miaB_2</name>
    <name evidence="10" type="ORF">MAMMFC1_02533</name>
</gene>
<feature type="domain" description="Radical SAM core" evidence="9">
    <location>
        <begin position="151"/>
        <end position="379"/>
    </location>
</feature>
<organism evidence="10 11">
    <name type="scientific">Methylomusa anaerophila</name>
    <dbReference type="NCBI Taxonomy" id="1930071"/>
    <lineage>
        <taxon>Bacteria</taxon>
        <taxon>Bacillati</taxon>
        <taxon>Bacillota</taxon>
        <taxon>Negativicutes</taxon>
        <taxon>Selenomonadales</taxon>
        <taxon>Sporomusaceae</taxon>
        <taxon>Methylomusa</taxon>
    </lineage>
</organism>
<dbReference type="Gene3D" id="3.80.30.20">
    <property type="entry name" value="tm_1862 like domain"/>
    <property type="match status" value="1"/>
</dbReference>
<keyword evidence="6" id="KW-0408">Iron</keyword>
<dbReference type="CDD" id="cd02068">
    <property type="entry name" value="radical_SAM_B12_BD"/>
    <property type="match status" value="1"/>
</dbReference>
<dbReference type="Proteomes" id="UP000276437">
    <property type="component" value="Chromosome"/>
</dbReference>
<dbReference type="AlphaFoldDB" id="A0A348ALA0"/>
<proteinExistence type="predicted"/>
<keyword evidence="3 10" id="KW-0808">Transferase</keyword>
<dbReference type="SFLD" id="SFLDG01082">
    <property type="entry name" value="B12-binding_domain_containing"/>
    <property type="match status" value="1"/>
</dbReference>
<dbReference type="Gene3D" id="3.40.50.280">
    <property type="entry name" value="Cobalamin-binding domain"/>
    <property type="match status" value="1"/>
</dbReference>
<dbReference type="InterPro" id="IPR023404">
    <property type="entry name" value="rSAM_horseshoe"/>
</dbReference>
<dbReference type="GO" id="GO:0046872">
    <property type="term" value="F:metal ion binding"/>
    <property type="evidence" value="ECO:0007669"/>
    <property type="project" value="UniProtKB-KW"/>
</dbReference>